<dbReference type="GO" id="GO:0003700">
    <property type="term" value="F:DNA-binding transcription factor activity"/>
    <property type="evidence" value="ECO:0007669"/>
    <property type="project" value="InterPro"/>
</dbReference>
<sequence length="201" mass="22010">MSQTDINALLEKAGIANATVEAVVRIDALLQNWRRRALKRELGQRALVDLKIGIDLAQLDVLFAIEAPVDEFGEMAGGETMVASVAERLAIDPSRASRVVSEMVEMGYARRAVSQADARRAIVELTDKGRTVVEAVRAYKFLIMGDFLGDWSAEELAAFVPMLRRFGHWPEHTEPGAEKYAEDIAVLAGRIAASNKQGETA</sequence>
<evidence type="ECO:0000313" key="3">
    <source>
        <dbReference type="Proteomes" id="UP001217476"/>
    </source>
</evidence>
<dbReference type="PRINTS" id="PR00598">
    <property type="entry name" value="HTHMARR"/>
</dbReference>
<dbReference type="PANTHER" id="PTHR33164">
    <property type="entry name" value="TRANSCRIPTIONAL REGULATOR, MARR FAMILY"/>
    <property type="match status" value="1"/>
</dbReference>
<dbReference type="PANTHER" id="PTHR33164:SF57">
    <property type="entry name" value="MARR-FAMILY TRANSCRIPTIONAL REGULATOR"/>
    <property type="match status" value="1"/>
</dbReference>
<name>A0AAJ5VYL7_9HYPH</name>
<dbReference type="Proteomes" id="UP001217476">
    <property type="component" value="Chromosome"/>
</dbReference>
<dbReference type="PROSITE" id="PS50995">
    <property type="entry name" value="HTH_MARR_2"/>
    <property type="match status" value="1"/>
</dbReference>
<dbReference type="AlphaFoldDB" id="A0AAJ5VYL7"/>
<feature type="domain" description="HTH marR-type" evidence="1">
    <location>
        <begin position="16"/>
        <end position="168"/>
    </location>
</feature>
<dbReference type="GO" id="GO:0006950">
    <property type="term" value="P:response to stress"/>
    <property type="evidence" value="ECO:0007669"/>
    <property type="project" value="TreeGrafter"/>
</dbReference>
<dbReference type="InterPro" id="IPR036390">
    <property type="entry name" value="WH_DNA-bd_sf"/>
</dbReference>
<organism evidence="2 3">
    <name type="scientific">Candidatus Devosia phytovorans</name>
    <dbReference type="NCBI Taxonomy" id="3121372"/>
    <lineage>
        <taxon>Bacteria</taxon>
        <taxon>Pseudomonadati</taxon>
        <taxon>Pseudomonadota</taxon>
        <taxon>Alphaproteobacteria</taxon>
        <taxon>Hyphomicrobiales</taxon>
        <taxon>Devosiaceae</taxon>
        <taxon>Devosia</taxon>
    </lineage>
</organism>
<dbReference type="SUPFAM" id="SSF46785">
    <property type="entry name" value="Winged helix' DNA-binding domain"/>
    <property type="match status" value="1"/>
</dbReference>
<evidence type="ECO:0000313" key="2">
    <source>
        <dbReference type="EMBL" id="WEK06580.1"/>
    </source>
</evidence>
<reference evidence="2" key="1">
    <citation type="submission" date="2023-03" db="EMBL/GenBank/DDBJ databases">
        <title>Andean soil-derived lignocellulolytic bacterial consortium as a source of novel taxa and putative plastic-active enzymes.</title>
        <authorList>
            <person name="Diaz-Garcia L."/>
            <person name="Chuvochina M."/>
            <person name="Feuerriegel G."/>
            <person name="Bunk B."/>
            <person name="Sproer C."/>
            <person name="Streit W.R."/>
            <person name="Rodriguez L.M."/>
            <person name="Overmann J."/>
            <person name="Jimenez D.J."/>
        </authorList>
    </citation>
    <scope>NUCLEOTIDE SEQUENCE</scope>
    <source>
        <strain evidence="2">MAG 4196</strain>
    </source>
</reference>
<accession>A0AAJ5VYL7</accession>
<proteinExistence type="predicted"/>
<evidence type="ECO:0000259" key="1">
    <source>
        <dbReference type="PROSITE" id="PS50995"/>
    </source>
</evidence>
<dbReference type="InterPro" id="IPR039422">
    <property type="entry name" value="MarR/SlyA-like"/>
</dbReference>
<gene>
    <name evidence="2" type="ORF">P0Y65_10155</name>
</gene>
<protein>
    <submittedName>
        <fullName evidence="2">MarR family transcriptional regulator</fullName>
    </submittedName>
</protein>
<dbReference type="EMBL" id="CP119312">
    <property type="protein sequence ID" value="WEK06580.1"/>
    <property type="molecule type" value="Genomic_DNA"/>
</dbReference>
<dbReference type="InterPro" id="IPR000835">
    <property type="entry name" value="HTH_MarR-typ"/>
</dbReference>
<dbReference type="InterPro" id="IPR036388">
    <property type="entry name" value="WH-like_DNA-bd_sf"/>
</dbReference>
<dbReference type="Gene3D" id="1.10.10.10">
    <property type="entry name" value="Winged helix-like DNA-binding domain superfamily/Winged helix DNA-binding domain"/>
    <property type="match status" value="1"/>
</dbReference>
<dbReference type="SMART" id="SM00347">
    <property type="entry name" value="HTH_MARR"/>
    <property type="match status" value="1"/>
</dbReference>